<gene>
    <name evidence="8" type="ORF">M407DRAFT_246078</name>
</gene>
<evidence type="ECO:0000313" key="9">
    <source>
        <dbReference type="Proteomes" id="UP000054248"/>
    </source>
</evidence>
<keyword evidence="9" id="KW-1185">Reference proteome</keyword>
<dbReference type="PANTHER" id="PTHR10953">
    <property type="entry name" value="UBIQUITIN-ACTIVATING ENZYME E1"/>
    <property type="match status" value="1"/>
</dbReference>
<dbReference type="PANTHER" id="PTHR10953:SF162">
    <property type="entry name" value="SUMO-ACTIVATING ENZYME SUBUNIT 1"/>
    <property type="match status" value="1"/>
</dbReference>
<dbReference type="Gene3D" id="3.40.50.720">
    <property type="entry name" value="NAD(P)-binding Rossmann-like Domain"/>
    <property type="match status" value="1"/>
</dbReference>
<evidence type="ECO:0000256" key="3">
    <source>
        <dbReference type="ARBA" id="ARBA00005673"/>
    </source>
</evidence>
<accession>A0A0C3LE21</accession>
<dbReference type="PRINTS" id="PR01849">
    <property type="entry name" value="UBIQUITINACT"/>
</dbReference>
<keyword evidence="4" id="KW-0833">Ubl conjugation pathway</keyword>
<keyword evidence="5" id="KW-0539">Nucleus</keyword>
<dbReference type="HOGENOM" id="CLU_002556_4_1_1"/>
<organism evidence="8 9">
    <name type="scientific">Tulasnella calospora MUT 4182</name>
    <dbReference type="NCBI Taxonomy" id="1051891"/>
    <lineage>
        <taxon>Eukaryota</taxon>
        <taxon>Fungi</taxon>
        <taxon>Dikarya</taxon>
        <taxon>Basidiomycota</taxon>
        <taxon>Agaricomycotina</taxon>
        <taxon>Agaricomycetes</taxon>
        <taxon>Cantharellales</taxon>
        <taxon>Tulasnellaceae</taxon>
        <taxon>Tulasnella</taxon>
    </lineage>
</organism>
<dbReference type="GO" id="GO:0031510">
    <property type="term" value="C:SUMO activating enzyme complex"/>
    <property type="evidence" value="ECO:0007669"/>
    <property type="project" value="TreeGrafter"/>
</dbReference>
<evidence type="ECO:0000256" key="6">
    <source>
        <dbReference type="ARBA" id="ARBA00044354"/>
    </source>
</evidence>
<evidence type="ECO:0000259" key="7">
    <source>
        <dbReference type="Pfam" id="PF00899"/>
    </source>
</evidence>
<reference evidence="9" key="2">
    <citation type="submission" date="2015-01" db="EMBL/GenBank/DDBJ databases">
        <title>Evolutionary Origins and Diversification of the Mycorrhizal Mutualists.</title>
        <authorList>
            <consortium name="DOE Joint Genome Institute"/>
            <consortium name="Mycorrhizal Genomics Consortium"/>
            <person name="Kohler A."/>
            <person name="Kuo A."/>
            <person name="Nagy L.G."/>
            <person name="Floudas D."/>
            <person name="Copeland A."/>
            <person name="Barry K.W."/>
            <person name="Cichocki N."/>
            <person name="Veneault-Fourrey C."/>
            <person name="LaButti K."/>
            <person name="Lindquist E.A."/>
            <person name="Lipzen A."/>
            <person name="Lundell T."/>
            <person name="Morin E."/>
            <person name="Murat C."/>
            <person name="Riley R."/>
            <person name="Ohm R."/>
            <person name="Sun H."/>
            <person name="Tunlid A."/>
            <person name="Henrissat B."/>
            <person name="Grigoriev I.V."/>
            <person name="Hibbett D.S."/>
            <person name="Martin F."/>
        </authorList>
    </citation>
    <scope>NUCLEOTIDE SEQUENCE [LARGE SCALE GENOMIC DNA]</scope>
    <source>
        <strain evidence="9">MUT 4182</strain>
    </source>
</reference>
<dbReference type="Proteomes" id="UP000054248">
    <property type="component" value="Unassembled WGS sequence"/>
</dbReference>
<dbReference type="GO" id="GO:0019948">
    <property type="term" value="F:SUMO activating enzyme activity"/>
    <property type="evidence" value="ECO:0007669"/>
    <property type="project" value="TreeGrafter"/>
</dbReference>
<reference evidence="8 9" key="1">
    <citation type="submission" date="2014-04" db="EMBL/GenBank/DDBJ databases">
        <authorList>
            <consortium name="DOE Joint Genome Institute"/>
            <person name="Kuo A."/>
            <person name="Girlanda M."/>
            <person name="Perotto S."/>
            <person name="Kohler A."/>
            <person name="Nagy L.G."/>
            <person name="Floudas D."/>
            <person name="Copeland A."/>
            <person name="Barry K.W."/>
            <person name="Cichocki N."/>
            <person name="Veneault-Fourrey C."/>
            <person name="LaButti K."/>
            <person name="Lindquist E.A."/>
            <person name="Lipzen A."/>
            <person name="Lundell T."/>
            <person name="Morin E."/>
            <person name="Murat C."/>
            <person name="Sun H."/>
            <person name="Tunlid A."/>
            <person name="Henrissat B."/>
            <person name="Grigoriev I.V."/>
            <person name="Hibbett D.S."/>
            <person name="Martin F."/>
            <person name="Nordberg H.P."/>
            <person name="Cantor M.N."/>
            <person name="Hua S.X."/>
        </authorList>
    </citation>
    <scope>NUCLEOTIDE SEQUENCE [LARGE SCALE GENOMIC DNA]</scope>
    <source>
        <strain evidence="8 9">MUT 4182</strain>
    </source>
</reference>
<dbReference type="STRING" id="1051891.A0A0C3LE21"/>
<comment type="pathway">
    <text evidence="2">Protein modification; protein sumoylation.</text>
</comment>
<dbReference type="SUPFAM" id="SSF69572">
    <property type="entry name" value="Activating enzymes of the ubiquitin-like proteins"/>
    <property type="match status" value="1"/>
</dbReference>
<dbReference type="InterPro" id="IPR000594">
    <property type="entry name" value="ThiF_NAD_FAD-bd"/>
</dbReference>
<dbReference type="Pfam" id="PF00899">
    <property type="entry name" value="ThiF"/>
    <property type="match status" value="1"/>
</dbReference>
<dbReference type="InterPro" id="IPR045886">
    <property type="entry name" value="ThiF/MoeB/HesA"/>
</dbReference>
<dbReference type="InterPro" id="IPR035985">
    <property type="entry name" value="Ubiquitin-activating_enz"/>
</dbReference>
<evidence type="ECO:0000256" key="2">
    <source>
        <dbReference type="ARBA" id="ARBA00004718"/>
    </source>
</evidence>
<protein>
    <recommendedName>
        <fullName evidence="6">Ubiquitin-like 1-activating enzyme E1A</fullName>
    </recommendedName>
</protein>
<evidence type="ECO:0000256" key="5">
    <source>
        <dbReference type="ARBA" id="ARBA00023242"/>
    </source>
</evidence>
<dbReference type="InterPro" id="IPR000011">
    <property type="entry name" value="UBQ/SUMO-activ_enz_E1-like"/>
</dbReference>
<evidence type="ECO:0000256" key="1">
    <source>
        <dbReference type="ARBA" id="ARBA00004123"/>
    </source>
</evidence>
<dbReference type="OrthoDB" id="1708823at2759"/>
<evidence type="ECO:0000313" key="8">
    <source>
        <dbReference type="EMBL" id="KIO19712.1"/>
    </source>
</evidence>
<proteinExistence type="inferred from homology"/>
<comment type="similarity">
    <text evidence="3">Belongs to the ubiquitin-activating E1 family.</text>
</comment>
<dbReference type="GO" id="GO:0005737">
    <property type="term" value="C:cytoplasm"/>
    <property type="evidence" value="ECO:0007669"/>
    <property type="project" value="TreeGrafter"/>
</dbReference>
<evidence type="ECO:0000256" key="4">
    <source>
        <dbReference type="ARBA" id="ARBA00022786"/>
    </source>
</evidence>
<feature type="domain" description="THIF-type NAD/FAD binding fold" evidence="7">
    <location>
        <begin position="20"/>
        <end position="330"/>
    </location>
</feature>
<sequence length="344" mass="37224">MSSEAQAQPVAITEDEAALYDRQIRLWGIEAQERMRNATILVVNLKGVAHETIKNIVLAGIGTLICYDSDVVHEEDLGAGFLFREEDVGKKRTDAARPNIEALNPLVTVKTLSDPQDISDASLPALLKDTHLVCVTDSSREELIRFDNACRQSDTMFYAGGTYGLLGYIFVDLQKHHHLAPDRSQKVAPDTQPKMVRETINYPSLSEALGSLGTTYKKLSKRATKDTNPSNLATILALWEFQVRYPGAETGDPSAHSTELVTIANQLIKSTGISPQVLPPMSPDTAESLLRTSPHEFSPTCAVLGGLLAQDVLKALAGREPPFANFLTFDGAVGGGNVTPLGVS</sequence>
<dbReference type="GO" id="GO:0016925">
    <property type="term" value="P:protein sumoylation"/>
    <property type="evidence" value="ECO:0007669"/>
    <property type="project" value="TreeGrafter"/>
</dbReference>
<dbReference type="EMBL" id="KN823207">
    <property type="protein sequence ID" value="KIO19712.1"/>
    <property type="molecule type" value="Genomic_DNA"/>
</dbReference>
<comment type="subcellular location">
    <subcellularLocation>
        <location evidence="1">Nucleus</location>
    </subcellularLocation>
</comment>
<dbReference type="AlphaFoldDB" id="A0A0C3LE21"/>
<name>A0A0C3LE21_9AGAM</name>